<keyword evidence="2" id="KW-1185">Reference proteome</keyword>
<name>A0ACC3TVS5_9ASCO</name>
<dbReference type="EMBL" id="MU970043">
    <property type="protein sequence ID" value="KAK9325069.1"/>
    <property type="molecule type" value="Genomic_DNA"/>
</dbReference>
<evidence type="ECO:0000313" key="2">
    <source>
        <dbReference type="Proteomes" id="UP001489719"/>
    </source>
</evidence>
<reference evidence="2" key="1">
    <citation type="journal article" date="2024" name="Front. Bioeng. Biotechnol.">
        <title>Genome-scale model development and genomic sequencing of the oleaginous clade Lipomyces.</title>
        <authorList>
            <person name="Czajka J.J."/>
            <person name="Han Y."/>
            <person name="Kim J."/>
            <person name="Mondo S.J."/>
            <person name="Hofstad B.A."/>
            <person name="Robles A."/>
            <person name="Haridas S."/>
            <person name="Riley R."/>
            <person name="LaButti K."/>
            <person name="Pangilinan J."/>
            <person name="Andreopoulos W."/>
            <person name="Lipzen A."/>
            <person name="Yan J."/>
            <person name="Wang M."/>
            <person name="Ng V."/>
            <person name="Grigoriev I.V."/>
            <person name="Spatafora J.W."/>
            <person name="Magnuson J.K."/>
            <person name="Baker S.E."/>
            <person name="Pomraning K.R."/>
        </authorList>
    </citation>
    <scope>NUCLEOTIDE SEQUENCE [LARGE SCALE GENOMIC DNA]</scope>
    <source>
        <strain evidence="2">CBS 10300</strain>
    </source>
</reference>
<gene>
    <name evidence="1" type="ORF">V1517DRAFT_254757</name>
</gene>
<sequence length="1350" mass="150800">MSFSPPVGVAPSIDSPNHHTTSSSTVSADSESEITSDRRFSLNDAVRNEPGNVISTTAARGKDVQATSEGSPYGTRYRGRARRVNYNEDTDDEEGLTHPDRRVNGQESRQNGVVSKESRPQNGSKKRKLPASSPSMPASTSKRSHAVLQRIKSQTPPSAKRRSLDNGNSVIGRTTNVQNIKRVVSRFGSSTAGTINGTRSRNRNPSKSKSASPPPARSDRNLTKPPLLRRVSSVKVEVVSNILDFTDARMSSDGVLTLIDGSTYAANDCIYLVSEPPSEPYYIGRIMEFVERPELSQKSATRTGFSCSILDVYQLRVNWFYRPKDIPTRSNDSRLLFATMHSDICPLLSMRGQCVVTHRAHIKDIVEYRKAPDHFWFDKLYDRYICRFYEMIPTEKILNVPEEFGKVLRERVKYAVMEIGRGKDLSSAARNCTRCGQWCPPDESVCCAVCGNDYHMSCVRPPLTKKPTRGFAWACAICSRDTERRMAERKGKLLPGTGDEIDDFHNGQHEGENGSSDSSYNSQTATAVLDDEEEFRPHQAPEFKISDSKLTNEQKKELSLWPYRYLGVHCKLEEVLDNNDRIYPHAASRIGNKHQAVVSEWGQRPVQFIGPDRAKAKKKKTNKVYTKKSATPVTPATMEETPPASDSTTPTTPYSRQPSLSDGPWVQEKPIGYIERGGDDTATLLWKAPIDVPESSIDDFLERTKPYANAIGMTSASPNFIDSSIRALMDCDFDSDKALELVSHFTRKILKEPTLTQAEVKRFEEGVRKYGSELHPVYRAVGTVPSADIVRFYYLWKKTPNGHAIWDHFEGRRGKKDVTKPKGDESAAKPTVSSPSHSQPLVDLVADSQDDSAYDMEKCRNQNQSFRCKFCNTTKSRAWRRAPGYPVAKTSPTVALCLRCAELWRRYAVVWEDPIEVLKKSNQRGSGGQKRKVEEEVLRELEEGNRYDSESFGLKDYESEVEDDRKADVSLQQENKKGSLKRSASSTSFASGSTPMSGYGASKKKGLLTSDSATLPSECGVCGSAEPREKLLRCHSCQMCVHRSCYGVRDAKKKWLCEPCRNDRNPRHSMTYECALCPVQLYEDIPHGEKTPRDPLKFTSGNNWMHILCAVWTPEIKFTDSYTMNAAEGIGLIPKTRFLDVCEICHLHKGACTSCAVCHVPFHIGCAFKAHYKFGFDVQPVKSTRRDSVSIVKLGSETGVMTPMIWCPKHDLRKLTIHEILEPAPATALIDTTLMSLVGGGVGPEKAALNVYTQTYKQADLSLTGTVRRAQQIIAASKFLNMNLDTMMERKNSKSTTEQSRNVVTKGSRRASSAETISQISQRSDETESTHTADTEPHYKVSGHEYLIGC</sequence>
<accession>A0ACC3TVS5</accession>
<protein>
    <submittedName>
        <fullName evidence="1">Uncharacterized protein</fullName>
    </submittedName>
</protein>
<comment type="caution">
    <text evidence="1">The sequence shown here is derived from an EMBL/GenBank/DDBJ whole genome shotgun (WGS) entry which is preliminary data.</text>
</comment>
<proteinExistence type="predicted"/>
<organism evidence="1 2">
    <name type="scientific">Lipomyces orientalis</name>
    <dbReference type="NCBI Taxonomy" id="1233043"/>
    <lineage>
        <taxon>Eukaryota</taxon>
        <taxon>Fungi</taxon>
        <taxon>Dikarya</taxon>
        <taxon>Ascomycota</taxon>
        <taxon>Saccharomycotina</taxon>
        <taxon>Lipomycetes</taxon>
        <taxon>Lipomycetales</taxon>
        <taxon>Lipomycetaceae</taxon>
        <taxon>Lipomyces</taxon>
    </lineage>
</organism>
<evidence type="ECO:0000313" key="1">
    <source>
        <dbReference type="EMBL" id="KAK9325069.1"/>
    </source>
</evidence>
<dbReference type="Proteomes" id="UP001489719">
    <property type="component" value="Unassembled WGS sequence"/>
</dbReference>